<evidence type="ECO:0000313" key="3">
    <source>
        <dbReference type="Proteomes" id="UP000094389"/>
    </source>
</evidence>
<gene>
    <name evidence="2" type="ORF">CYBJADRAFT_167228</name>
</gene>
<keyword evidence="3" id="KW-1185">Reference proteome</keyword>
<dbReference type="Gene3D" id="1.20.1280.50">
    <property type="match status" value="1"/>
</dbReference>
<organism evidence="2 3">
    <name type="scientific">Cyberlindnera jadinii (strain ATCC 18201 / CBS 1600 / BCRC 20928 / JCM 3617 / NBRC 0987 / NRRL Y-1542)</name>
    <name type="common">Torula yeast</name>
    <name type="synonym">Candida utilis</name>
    <dbReference type="NCBI Taxonomy" id="983966"/>
    <lineage>
        <taxon>Eukaryota</taxon>
        <taxon>Fungi</taxon>
        <taxon>Dikarya</taxon>
        <taxon>Ascomycota</taxon>
        <taxon>Saccharomycotina</taxon>
        <taxon>Saccharomycetes</taxon>
        <taxon>Phaffomycetales</taxon>
        <taxon>Phaffomycetaceae</taxon>
        <taxon>Cyberlindnera</taxon>
    </lineage>
</organism>
<dbReference type="OMA" id="ANCFHEY"/>
<dbReference type="GeneID" id="30989215"/>
<dbReference type="STRING" id="983966.A0A1E4S2Y1"/>
<dbReference type="EMBL" id="KV453929">
    <property type="protein sequence ID" value="ODV73800.1"/>
    <property type="molecule type" value="Genomic_DNA"/>
</dbReference>
<dbReference type="PROSITE" id="PS50181">
    <property type="entry name" value="FBOX"/>
    <property type="match status" value="1"/>
</dbReference>
<dbReference type="Proteomes" id="UP000094389">
    <property type="component" value="Unassembled WGS sequence"/>
</dbReference>
<dbReference type="AlphaFoldDB" id="A0A1E4S2Y1"/>
<dbReference type="Pfam" id="PF00646">
    <property type="entry name" value="F-box"/>
    <property type="match status" value="1"/>
</dbReference>
<sequence>MVSLLDLPLEVWENVVSSISIRDLLSLCCVNRITNRMLTSDDIWKPLVATRWFVTEDVDWTSFHGIVNYMQYYKRRHLLDTRVEKIIQSESFTLEQGWRLIAIGGELVPLMLRMRKNSDNLYTRYVATSILEAIRRIQAIKSMVELLERPIGEVVHESLYDRLSLLDRAYDRIAPYRTAMIKNIVGRVRRDPRLIDCVSSTEVVLLIIEAICKELHSVVDERTYLQESLDNISIQRHYAGEVGASGMIKYAIIGGLADKFNIKCDLCNTFLIVKDPYFEGGKSYISLKSGTFQPSVYSVREIYPAVLRSNPREPQRALQSLIRPWTAKMAIEALIEFQQTDSIVREATMRERIVDYEAIYPRSKIHVMTGTCDYYANCFHEYYKSRVDTILLVEMARRFPFDALFFEEFFKDHSEVDFKQIALESYLQPNFDGEFVNICPGTPFKLGQVVKHVSGVISVIVGAYTLITEGSQTTRIFYRLLNGLDVSGARIELLQQIPHSKLQALMNFYDIGIYFTHFDEERSLFVPHERLKVAYDWL</sequence>
<dbReference type="InterPro" id="IPR001810">
    <property type="entry name" value="F-box_dom"/>
</dbReference>
<reference evidence="2 3" key="1">
    <citation type="journal article" date="2016" name="Proc. Natl. Acad. Sci. U.S.A.">
        <title>Comparative genomics of biotechnologically important yeasts.</title>
        <authorList>
            <person name="Riley R."/>
            <person name="Haridas S."/>
            <person name="Wolfe K.H."/>
            <person name="Lopes M.R."/>
            <person name="Hittinger C.T."/>
            <person name="Goeker M."/>
            <person name="Salamov A.A."/>
            <person name="Wisecaver J.H."/>
            <person name="Long T.M."/>
            <person name="Calvey C.H."/>
            <person name="Aerts A.L."/>
            <person name="Barry K.W."/>
            <person name="Choi C."/>
            <person name="Clum A."/>
            <person name="Coughlan A.Y."/>
            <person name="Deshpande S."/>
            <person name="Douglass A.P."/>
            <person name="Hanson S.J."/>
            <person name="Klenk H.-P."/>
            <person name="LaButti K.M."/>
            <person name="Lapidus A."/>
            <person name="Lindquist E.A."/>
            <person name="Lipzen A.M."/>
            <person name="Meier-Kolthoff J.P."/>
            <person name="Ohm R.A."/>
            <person name="Otillar R.P."/>
            <person name="Pangilinan J.L."/>
            <person name="Peng Y."/>
            <person name="Rokas A."/>
            <person name="Rosa C.A."/>
            <person name="Scheuner C."/>
            <person name="Sibirny A.A."/>
            <person name="Slot J.C."/>
            <person name="Stielow J.B."/>
            <person name="Sun H."/>
            <person name="Kurtzman C.P."/>
            <person name="Blackwell M."/>
            <person name="Grigoriev I.V."/>
            <person name="Jeffries T.W."/>
        </authorList>
    </citation>
    <scope>NUCLEOTIDE SEQUENCE [LARGE SCALE GENOMIC DNA]</scope>
    <source>
        <strain evidence="3">ATCC 18201 / CBS 1600 / BCRC 20928 / JCM 3617 / NBRC 0987 / NRRL Y-1542</strain>
    </source>
</reference>
<evidence type="ECO:0000313" key="2">
    <source>
        <dbReference type="EMBL" id="ODV73800.1"/>
    </source>
</evidence>
<proteinExistence type="predicted"/>
<name>A0A1E4S2Y1_CYBJN</name>
<protein>
    <recommendedName>
        <fullName evidence="1">F-box domain-containing protein</fullName>
    </recommendedName>
</protein>
<dbReference type="SMART" id="SM00256">
    <property type="entry name" value="FBOX"/>
    <property type="match status" value="1"/>
</dbReference>
<dbReference type="SUPFAM" id="SSF81383">
    <property type="entry name" value="F-box domain"/>
    <property type="match status" value="1"/>
</dbReference>
<dbReference type="InterPro" id="IPR036047">
    <property type="entry name" value="F-box-like_dom_sf"/>
</dbReference>
<dbReference type="OrthoDB" id="550575at2759"/>
<evidence type="ECO:0000259" key="1">
    <source>
        <dbReference type="PROSITE" id="PS50181"/>
    </source>
</evidence>
<dbReference type="RefSeq" id="XP_020070839.1">
    <property type="nucleotide sequence ID" value="XM_020214819.1"/>
</dbReference>
<accession>A0A1E4S2Y1</accession>
<feature type="domain" description="F-box" evidence="1">
    <location>
        <begin position="1"/>
        <end position="47"/>
    </location>
</feature>